<evidence type="ECO:0000256" key="1">
    <source>
        <dbReference type="ARBA" id="ARBA00023015"/>
    </source>
</evidence>
<keyword evidence="2" id="KW-0804">Transcription</keyword>
<dbReference type="AlphaFoldDB" id="A0A919VRD9"/>
<evidence type="ECO:0000256" key="2">
    <source>
        <dbReference type="ARBA" id="ARBA00023163"/>
    </source>
</evidence>
<gene>
    <name evidence="5" type="ORF">Aco04nite_31960</name>
</gene>
<dbReference type="Gene3D" id="3.30.450.40">
    <property type="match status" value="1"/>
</dbReference>
<evidence type="ECO:0000313" key="5">
    <source>
        <dbReference type="EMBL" id="GIM72790.1"/>
    </source>
</evidence>
<keyword evidence="1" id="KW-0805">Transcription regulation</keyword>
<dbReference type="EMBL" id="BOQP01000016">
    <property type="protein sequence ID" value="GIM72790.1"/>
    <property type="molecule type" value="Genomic_DNA"/>
</dbReference>
<dbReference type="Gene3D" id="1.10.10.10">
    <property type="entry name" value="Winged helix-like DNA-binding domain superfamily/Winged helix DNA-binding domain"/>
    <property type="match status" value="1"/>
</dbReference>
<dbReference type="RefSeq" id="WP_212997999.1">
    <property type="nucleotide sequence ID" value="NZ_BAAATW010000007.1"/>
</dbReference>
<evidence type="ECO:0000313" key="6">
    <source>
        <dbReference type="Proteomes" id="UP000680865"/>
    </source>
</evidence>
<protein>
    <recommendedName>
        <fullName evidence="4">ANTAR domain-containing protein</fullName>
    </recommendedName>
</protein>
<dbReference type="InterPro" id="IPR005561">
    <property type="entry name" value="ANTAR"/>
</dbReference>
<dbReference type="InterPro" id="IPR036388">
    <property type="entry name" value="WH-like_DNA-bd_sf"/>
</dbReference>
<dbReference type="Proteomes" id="UP000680865">
    <property type="component" value="Unassembled WGS sequence"/>
</dbReference>
<accession>A0A919VRD9</accession>
<comment type="caution">
    <text evidence="5">The sequence shown here is derived from an EMBL/GenBank/DDBJ whole genome shotgun (WGS) entry which is preliminary data.</text>
</comment>
<dbReference type="GO" id="GO:0003723">
    <property type="term" value="F:RNA binding"/>
    <property type="evidence" value="ECO:0007669"/>
    <property type="project" value="InterPro"/>
</dbReference>
<reference evidence="5" key="1">
    <citation type="submission" date="2021-03" db="EMBL/GenBank/DDBJ databases">
        <title>Whole genome shotgun sequence of Actinoplanes consettensis NBRC 14913.</title>
        <authorList>
            <person name="Komaki H."/>
            <person name="Tamura T."/>
        </authorList>
    </citation>
    <scope>NUCLEOTIDE SEQUENCE</scope>
    <source>
        <strain evidence="5">NBRC 14913</strain>
    </source>
</reference>
<feature type="domain" description="ANTAR" evidence="4">
    <location>
        <begin position="181"/>
        <end position="220"/>
    </location>
</feature>
<sequence>MEQPEEQRHVRRLVSSLRARGGVGALSAECLGEVPEVDGVVLSVLAAGAGEVMLSDSGPFADQVEDQHSRSGQGPHLDATATGDVVLADDLGAPAARSRWPLFAPEMSAAGVNSIFAFPVSIDGLPVGILSLHRGAAGPLSAAGQARARRYSEAAAVLLGDHATGGATGGVVLPVYAGELQQAVGIIMEMGGVDAATALHRMRAYARHSSRPMREVVAEVRTCRLPFDPTAAT</sequence>
<proteinExistence type="predicted"/>
<dbReference type="InterPro" id="IPR029016">
    <property type="entry name" value="GAF-like_dom_sf"/>
</dbReference>
<dbReference type="SUPFAM" id="SSF55781">
    <property type="entry name" value="GAF domain-like"/>
    <property type="match status" value="1"/>
</dbReference>
<name>A0A919VRD9_9ACTN</name>
<feature type="region of interest" description="Disordered" evidence="3">
    <location>
        <begin position="57"/>
        <end position="79"/>
    </location>
</feature>
<evidence type="ECO:0000256" key="3">
    <source>
        <dbReference type="SAM" id="MobiDB-lite"/>
    </source>
</evidence>
<organism evidence="5 6">
    <name type="scientific">Winogradskya consettensis</name>
    <dbReference type="NCBI Taxonomy" id="113560"/>
    <lineage>
        <taxon>Bacteria</taxon>
        <taxon>Bacillati</taxon>
        <taxon>Actinomycetota</taxon>
        <taxon>Actinomycetes</taxon>
        <taxon>Micromonosporales</taxon>
        <taxon>Micromonosporaceae</taxon>
        <taxon>Winogradskya</taxon>
    </lineage>
</organism>
<dbReference type="Pfam" id="PF03861">
    <property type="entry name" value="ANTAR"/>
    <property type="match status" value="1"/>
</dbReference>
<keyword evidence="6" id="KW-1185">Reference proteome</keyword>
<evidence type="ECO:0000259" key="4">
    <source>
        <dbReference type="Pfam" id="PF03861"/>
    </source>
</evidence>